<dbReference type="GO" id="GO:0003729">
    <property type="term" value="F:mRNA binding"/>
    <property type="evidence" value="ECO:0007669"/>
    <property type="project" value="TreeGrafter"/>
</dbReference>
<reference evidence="5 6" key="1">
    <citation type="journal article" date="2016" name="Nat. Commun.">
        <title>Thousands of microbial genomes shed light on interconnected biogeochemical processes in an aquifer system.</title>
        <authorList>
            <person name="Anantharaman K."/>
            <person name="Brown C.T."/>
            <person name="Hug L.A."/>
            <person name="Sharon I."/>
            <person name="Castelle C.J."/>
            <person name="Probst A.J."/>
            <person name="Thomas B.C."/>
            <person name="Singh A."/>
            <person name="Wilkins M.J."/>
            <person name="Karaoz U."/>
            <person name="Brodie E.L."/>
            <person name="Williams K.H."/>
            <person name="Hubbard S.S."/>
            <person name="Banfield J.F."/>
        </authorList>
    </citation>
    <scope>NUCLEOTIDE SEQUENCE [LARGE SCALE GENOMIC DNA]</scope>
</reference>
<dbReference type="EMBL" id="MEYV01000010">
    <property type="protein sequence ID" value="OGD40324.1"/>
    <property type="molecule type" value="Genomic_DNA"/>
</dbReference>
<dbReference type="GO" id="GO:0006412">
    <property type="term" value="P:translation"/>
    <property type="evidence" value="ECO:0007669"/>
    <property type="project" value="InterPro"/>
</dbReference>
<dbReference type="InterPro" id="IPR005822">
    <property type="entry name" value="Ribosomal_uL13"/>
</dbReference>
<evidence type="ECO:0000313" key="5">
    <source>
        <dbReference type="EMBL" id="OGD40324.1"/>
    </source>
</evidence>
<keyword evidence="2 5" id="KW-0689">Ribosomal protein</keyword>
<proteinExistence type="inferred from homology"/>
<dbReference type="AlphaFoldDB" id="A0A1F5CBW9"/>
<comment type="similarity">
    <text evidence="1">Belongs to the universal ribosomal protein uL13 family.</text>
</comment>
<dbReference type="InterPro" id="IPR005823">
    <property type="entry name" value="Ribosomal_uL13_bac-type"/>
</dbReference>
<dbReference type="PANTHER" id="PTHR11545">
    <property type="entry name" value="RIBOSOMAL PROTEIN L13"/>
    <property type="match status" value="1"/>
</dbReference>
<evidence type="ECO:0000313" key="6">
    <source>
        <dbReference type="Proteomes" id="UP000177197"/>
    </source>
</evidence>
<gene>
    <name evidence="5" type="ORF">A3I30_03465</name>
</gene>
<evidence type="ECO:0000256" key="1">
    <source>
        <dbReference type="ARBA" id="ARBA00006227"/>
    </source>
</evidence>
<evidence type="ECO:0000256" key="4">
    <source>
        <dbReference type="ARBA" id="ARBA00035499"/>
    </source>
</evidence>
<dbReference type="NCBIfam" id="TIGR01066">
    <property type="entry name" value="rplM_bact"/>
    <property type="match status" value="1"/>
</dbReference>
<dbReference type="Gene3D" id="3.90.1180.10">
    <property type="entry name" value="Ribosomal protein L13"/>
    <property type="match status" value="1"/>
</dbReference>
<keyword evidence="3" id="KW-0687">Ribonucleoprotein</keyword>
<dbReference type="CDD" id="cd00392">
    <property type="entry name" value="Ribosomal_L13"/>
    <property type="match status" value="1"/>
</dbReference>
<dbReference type="PANTHER" id="PTHR11545:SF2">
    <property type="entry name" value="LARGE RIBOSOMAL SUBUNIT PROTEIN UL13M"/>
    <property type="match status" value="1"/>
</dbReference>
<dbReference type="Proteomes" id="UP000177197">
    <property type="component" value="Unassembled WGS sequence"/>
</dbReference>
<name>A0A1F5CBW9_9BACT</name>
<dbReference type="PIRSF" id="PIRSF002181">
    <property type="entry name" value="Ribosomal_L13"/>
    <property type="match status" value="1"/>
</dbReference>
<dbReference type="SUPFAM" id="SSF52161">
    <property type="entry name" value="Ribosomal protein L13"/>
    <property type="match status" value="1"/>
</dbReference>
<comment type="caution">
    <text evidence="5">The sequence shown here is derived from an EMBL/GenBank/DDBJ whole genome shotgun (WGS) entry which is preliminary data.</text>
</comment>
<dbReference type="GO" id="GO:0003735">
    <property type="term" value="F:structural constituent of ribosome"/>
    <property type="evidence" value="ECO:0007669"/>
    <property type="project" value="InterPro"/>
</dbReference>
<evidence type="ECO:0000256" key="2">
    <source>
        <dbReference type="ARBA" id="ARBA00022980"/>
    </source>
</evidence>
<dbReference type="GO" id="GO:0017148">
    <property type="term" value="P:negative regulation of translation"/>
    <property type="evidence" value="ECO:0007669"/>
    <property type="project" value="TreeGrafter"/>
</dbReference>
<protein>
    <recommendedName>
        <fullName evidence="4">50S ribosomal protein L13</fullName>
    </recommendedName>
</protein>
<evidence type="ECO:0000256" key="3">
    <source>
        <dbReference type="ARBA" id="ARBA00023274"/>
    </source>
</evidence>
<dbReference type="InterPro" id="IPR036899">
    <property type="entry name" value="Ribosomal_uL13_sf"/>
</dbReference>
<dbReference type="GO" id="GO:0022625">
    <property type="term" value="C:cytosolic large ribosomal subunit"/>
    <property type="evidence" value="ECO:0007669"/>
    <property type="project" value="TreeGrafter"/>
</dbReference>
<dbReference type="Pfam" id="PF00572">
    <property type="entry name" value="Ribosomal_L13"/>
    <property type="match status" value="1"/>
</dbReference>
<organism evidence="5 6">
    <name type="scientific">Candidatus Azambacteria bacterium RIFCSPLOWO2_02_FULL_44_14</name>
    <dbReference type="NCBI Taxonomy" id="1797306"/>
    <lineage>
        <taxon>Bacteria</taxon>
        <taxon>Candidatus Azamiibacteriota</taxon>
    </lineage>
</organism>
<accession>A0A1F5CBW9</accession>
<sequence length="118" mass="13521">MKERKQKIYNIDAAEEHLGRLATKIATLLRGKAEVTFEPHIDPLITVKISNIEKVVMTGKKIEQNVYRYHTGWPGGLKTKSFAEITAKDKGRALKLAVTRMLKKNRIRAKLLKRLIIQ</sequence>